<dbReference type="PANTHER" id="PTHR12198:SF0">
    <property type="entry name" value="HOMEOBOX PROTEIN PROSPERO"/>
    <property type="match status" value="1"/>
</dbReference>
<dbReference type="PROSITE" id="PS51818">
    <property type="entry name" value="HOMEO_PROSPERO"/>
    <property type="match status" value="1"/>
</dbReference>
<feature type="region of interest" description="Disordered" evidence="8">
    <location>
        <begin position="1"/>
        <end position="39"/>
    </location>
</feature>
<dbReference type="OrthoDB" id="10038576at2759"/>
<dbReference type="GO" id="GO:0000978">
    <property type="term" value="F:RNA polymerase II cis-regulatory region sequence-specific DNA binding"/>
    <property type="evidence" value="ECO:0007669"/>
    <property type="project" value="TreeGrafter"/>
</dbReference>
<feature type="compositionally biased region" description="Polar residues" evidence="8">
    <location>
        <begin position="13"/>
        <end position="29"/>
    </location>
</feature>
<keyword evidence="2" id="KW-0217">Developmental protein</keyword>
<dbReference type="InterPro" id="IPR039350">
    <property type="entry name" value="Prospero_homeodomain"/>
</dbReference>
<evidence type="ECO:0000256" key="4">
    <source>
        <dbReference type="ARBA" id="ARBA00023125"/>
    </source>
</evidence>
<dbReference type="AlphaFoldDB" id="A0A8J4TC85"/>
<proteinExistence type="predicted"/>
<evidence type="ECO:0000256" key="5">
    <source>
        <dbReference type="ARBA" id="ARBA00023155"/>
    </source>
</evidence>
<accession>A0A8J4TC85</accession>
<evidence type="ECO:0000256" key="8">
    <source>
        <dbReference type="SAM" id="MobiDB-lite"/>
    </source>
</evidence>
<feature type="region of interest" description="Disordered" evidence="8">
    <location>
        <begin position="186"/>
        <end position="210"/>
    </location>
</feature>
<feature type="region of interest" description="Disordered" evidence="8">
    <location>
        <begin position="129"/>
        <end position="165"/>
    </location>
</feature>
<evidence type="ECO:0000256" key="2">
    <source>
        <dbReference type="ARBA" id="ARBA00022473"/>
    </source>
</evidence>
<sequence length="1163" mass="129710">METVGIIRDDTSGSHTKNSATGVTSTNHQVDLKQHHPKSPVGLLSSIDSTSLVEAPPVGEEVTVSPTLSPVDELTQQTIGSNMIYQSTRESYWPSSDSKQFDTSMFAIDPNQENTSNSDRNVLNEFNRRKRRKPLAPPQRLAVSQLNCEPYGDSPSESDVDSLEETTLGVERKRYKLFRRSISPPKSEVTVENDKKETDTDIPLPPRLLPNIPENSQFIADLSRQTLEAVRQSICLNQTDSDSETDRFIEQTLVNLEPHIWRIMGQSLRSSIETIREQVMARLKQTVKEPEIRSVDTSLPESIKLDEKFGCKITSNQPVIARQMKPKRQKPGVALENDACNGGKLPDTMRNSSFLIGSLTQNTAQNEQESWTLKTSCSSKIHVVSNDVNFSSPQQIAAEKPSDISLFNNMSVMEEELSKQAPLSVNSSEPEVAIKDASKPNTNRPFYSSDCIGYSNSFSPSSTTLFSKTQDQLDDELTGTISVDLSRGERNKPQMMSSVGNYLNFVQVTPEVVPISTASTTSLSRSDSAVNALVSALGLPPSCLSNKANSYETTPISNLSSYPMFMPWTPTVNSITKNDTPVFSYSTVPPGLFPYISPAGLGTPLQSGFFENKLGFSMPNVTTNYPVEEQTEALALVVRKSSNDECGLFDPKQFSSLYNPAVCTATNGSQSSNSRAIIYNGLALSRRRRTKVTDTRLGPRGSCRMNTSCGSPHHINQTSCFPEHTTAGLLNTHDDRKHPFSHGNMLGNDSFCRAIRQTVAEIDRNPPLLSPTEARINSSSSSPSPNSFRLSNGVREPGTECELHCGLYDKPKIPPSLTPSNFPSSSGPIVCKTTLSPFPVSARVLEGQITKRFSPRQCEYETFEQVLAKAFKQTPQTFRQRTMVPIMNAMNDSLANGKHFPIPTGAPYFNHPRVPGGLSFSSQLLPTTDEFLCNRASSNSMERGSLIEGSTQPHNTFSKQHNDLHKRNINNSVFLSEPYSSADDQMDTDVTSGHHCTDGRRMTSTLTPVHLRKAKLMFFYTRYPNSTLIKMYFPDVKFYKNNTAQLVKWFSNFREFYYIQMEKYARVAISEGVRSADEIHVTTDSEIYRSLNLHYNRNQQLEVPDHFRVAVEATLREFFNALMSGKDVEQSWKKPIYKIIARMDQPVPEFFKNPNWMEQLADG</sequence>
<dbReference type="InterPro" id="IPR037131">
    <property type="entry name" value="Homeo_prospero_dom_sf"/>
</dbReference>
<evidence type="ECO:0000259" key="9">
    <source>
        <dbReference type="PROSITE" id="PS51818"/>
    </source>
</evidence>
<dbReference type="PANTHER" id="PTHR12198">
    <property type="entry name" value="HOMEOBOX PROTEIN PROSPERO/PROX-1/CEH-26"/>
    <property type="match status" value="1"/>
</dbReference>
<reference evidence="10" key="1">
    <citation type="submission" date="2019-05" db="EMBL/GenBank/DDBJ databases">
        <title>Annotation for the trematode Paragonimus heterotremus.</title>
        <authorList>
            <person name="Choi Y.-J."/>
        </authorList>
    </citation>
    <scope>NUCLEOTIDE SEQUENCE</scope>
    <source>
        <strain evidence="10">LC</strain>
    </source>
</reference>
<dbReference type="Gene3D" id="1.10.10.500">
    <property type="entry name" value="Homeo-prospero domain"/>
    <property type="match status" value="1"/>
</dbReference>
<comment type="caution">
    <text evidence="10">The sequence shown here is derived from an EMBL/GenBank/DDBJ whole genome shotgun (WGS) entry which is preliminary data.</text>
</comment>
<dbReference type="SUPFAM" id="SSF46689">
    <property type="entry name" value="Homeodomain-like"/>
    <property type="match status" value="1"/>
</dbReference>
<evidence type="ECO:0000256" key="3">
    <source>
        <dbReference type="ARBA" id="ARBA00023015"/>
    </source>
</evidence>
<dbReference type="EMBL" id="LUCH01001294">
    <property type="protein sequence ID" value="KAF5403318.1"/>
    <property type="molecule type" value="Genomic_DNA"/>
</dbReference>
<feature type="compositionally biased region" description="Low complexity" evidence="8">
    <location>
        <begin position="777"/>
        <end position="787"/>
    </location>
</feature>
<dbReference type="GO" id="GO:0000981">
    <property type="term" value="F:DNA-binding transcription factor activity, RNA polymerase II-specific"/>
    <property type="evidence" value="ECO:0007669"/>
    <property type="project" value="TreeGrafter"/>
</dbReference>
<feature type="region of interest" description="Disordered" evidence="8">
    <location>
        <begin position="419"/>
        <end position="440"/>
    </location>
</feature>
<evidence type="ECO:0000256" key="6">
    <source>
        <dbReference type="ARBA" id="ARBA00023163"/>
    </source>
</evidence>
<dbReference type="Proteomes" id="UP000748531">
    <property type="component" value="Unassembled WGS sequence"/>
</dbReference>
<keyword evidence="3" id="KW-0805">Transcription regulation</keyword>
<evidence type="ECO:0000313" key="11">
    <source>
        <dbReference type="Proteomes" id="UP000748531"/>
    </source>
</evidence>
<keyword evidence="4" id="KW-0238">DNA-binding</keyword>
<evidence type="ECO:0000313" key="10">
    <source>
        <dbReference type="EMBL" id="KAF5403318.1"/>
    </source>
</evidence>
<gene>
    <name evidence="10" type="ORF">PHET_03068</name>
</gene>
<dbReference type="Pfam" id="PF05044">
    <property type="entry name" value="HPD"/>
    <property type="match status" value="1"/>
</dbReference>
<comment type="subcellular location">
    <subcellularLocation>
        <location evidence="1">Nucleus</location>
    </subcellularLocation>
</comment>
<dbReference type="FunFam" id="1.10.10.500:FF:000002">
    <property type="entry name" value="Prospero homeobox 3"/>
    <property type="match status" value="1"/>
</dbReference>
<protein>
    <recommendedName>
        <fullName evidence="9">Prospero domain-containing protein</fullName>
    </recommendedName>
</protein>
<dbReference type="InterPro" id="IPR009057">
    <property type="entry name" value="Homeodomain-like_sf"/>
</dbReference>
<dbReference type="GO" id="GO:0005634">
    <property type="term" value="C:nucleus"/>
    <property type="evidence" value="ECO:0007669"/>
    <property type="project" value="UniProtKB-SubCell"/>
</dbReference>
<dbReference type="GO" id="GO:0048468">
    <property type="term" value="P:cell development"/>
    <property type="evidence" value="ECO:0007669"/>
    <property type="project" value="UniProtKB-ARBA"/>
</dbReference>
<name>A0A8J4TC85_9TREM</name>
<feature type="domain" description="Prospero" evidence="9">
    <location>
        <begin position="1003"/>
        <end position="1161"/>
    </location>
</feature>
<dbReference type="GO" id="GO:0010001">
    <property type="term" value="P:glial cell differentiation"/>
    <property type="evidence" value="ECO:0007669"/>
    <property type="project" value="UniProtKB-ARBA"/>
</dbReference>
<feature type="region of interest" description="Disordered" evidence="8">
    <location>
        <begin position="766"/>
        <end position="793"/>
    </location>
</feature>
<keyword evidence="7" id="KW-0539">Nucleus</keyword>
<keyword evidence="11" id="KW-1185">Reference proteome</keyword>
<dbReference type="InterPro" id="IPR023082">
    <property type="entry name" value="Homeo_prospero_dom"/>
</dbReference>
<keyword evidence="6" id="KW-0804">Transcription</keyword>
<organism evidence="10 11">
    <name type="scientific">Paragonimus heterotremus</name>
    <dbReference type="NCBI Taxonomy" id="100268"/>
    <lineage>
        <taxon>Eukaryota</taxon>
        <taxon>Metazoa</taxon>
        <taxon>Spiralia</taxon>
        <taxon>Lophotrochozoa</taxon>
        <taxon>Platyhelminthes</taxon>
        <taxon>Trematoda</taxon>
        <taxon>Digenea</taxon>
        <taxon>Plagiorchiida</taxon>
        <taxon>Troglotremata</taxon>
        <taxon>Troglotrematidae</taxon>
        <taxon>Paragonimus</taxon>
    </lineage>
</organism>
<evidence type="ECO:0000256" key="1">
    <source>
        <dbReference type="ARBA" id="ARBA00004123"/>
    </source>
</evidence>
<keyword evidence="5" id="KW-0371">Homeobox</keyword>
<evidence type="ECO:0000256" key="7">
    <source>
        <dbReference type="ARBA" id="ARBA00023242"/>
    </source>
</evidence>